<comment type="caution">
    <text evidence="2">The sequence shown here is derived from an EMBL/GenBank/DDBJ whole genome shotgun (WGS) entry which is preliminary data.</text>
</comment>
<feature type="transmembrane region" description="Helical" evidence="1">
    <location>
        <begin position="49"/>
        <end position="66"/>
    </location>
</feature>
<dbReference type="RefSeq" id="WP_322608604.1">
    <property type="nucleotide sequence ID" value="NZ_JARVCO010000010.1"/>
</dbReference>
<reference evidence="2 3" key="1">
    <citation type="journal article" date="2024" name="Appl. Environ. Microbiol.">
        <title>Pontiella agarivorans sp. nov., a novel marine anaerobic bacterium capable of degrading macroalgal polysaccharides and fixing nitrogen.</title>
        <authorList>
            <person name="Liu N."/>
            <person name="Kivenson V."/>
            <person name="Peng X."/>
            <person name="Cui Z."/>
            <person name="Lankiewicz T.S."/>
            <person name="Gosselin K.M."/>
            <person name="English C.J."/>
            <person name="Blair E.M."/>
            <person name="O'Malley M.A."/>
            <person name="Valentine D.L."/>
        </authorList>
    </citation>
    <scope>NUCLEOTIDE SEQUENCE [LARGE SCALE GENOMIC DNA]</scope>
    <source>
        <strain evidence="2 3">NLcol2</strain>
    </source>
</reference>
<evidence type="ECO:0000256" key="1">
    <source>
        <dbReference type="SAM" id="Phobius"/>
    </source>
</evidence>
<keyword evidence="1" id="KW-0812">Transmembrane</keyword>
<evidence type="ECO:0000313" key="2">
    <source>
        <dbReference type="EMBL" id="MDZ8118807.1"/>
    </source>
</evidence>
<keyword evidence="1" id="KW-0472">Membrane</keyword>
<feature type="transmembrane region" description="Helical" evidence="1">
    <location>
        <begin position="7"/>
        <end position="29"/>
    </location>
</feature>
<dbReference type="EMBL" id="JARVCO010000010">
    <property type="protein sequence ID" value="MDZ8118807.1"/>
    <property type="molecule type" value="Genomic_DNA"/>
</dbReference>
<gene>
    <name evidence="2" type="ORF">P9H32_09220</name>
</gene>
<proteinExistence type="predicted"/>
<dbReference type="Proteomes" id="UP001290861">
    <property type="component" value="Unassembled WGS sequence"/>
</dbReference>
<name>A0ABU5MXA3_9BACT</name>
<sequence length="230" mass="25726">MKPESRFRVDILAGTTLCVVCVVISALTIQYDAGAAGSKFSENSATEKMQLVYLFSTTSAFGLTAWRKEEWRGMATLMAGGTLVMTIREMDGVFDQIRHGAWFPVAVATGLITCGLAGRWRMQLQDHLDEFLHMPAFGAFLSACLCLFIFSRLFGMKEVWESLFEVQELEPMQRWVKNAVEEGSELFGYTLLFLSSYGFSRYTAQFAGAKFIYRQTAEKPGLAGERVHAS</sequence>
<protein>
    <submittedName>
        <fullName evidence="2">Uncharacterized protein</fullName>
    </submittedName>
</protein>
<feature type="transmembrane region" description="Helical" evidence="1">
    <location>
        <begin position="132"/>
        <end position="154"/>
    </location>
</feature>
<evidence type="ECO:0000313" key="3">
    <source>
        <dbReference type="Proteomes" id="UP001290861"/>
    </source>
</evidence>
<keyword evidence="3" id="KW-1185">Reference proteome</keyword>
<feature type="transmembrane region" description="Helical" evidence="1">
    <location>
        <begin position="102"/>
        <end position="120"/>
    </location>
</feature>
<keyword evidence="1" id="KW-1133">Transmembrane helix</keyword>
<accession>A0ABU5MXA3</accession>
<organism evidence="2 3">
    <name type="scientific">Pontiella agarivorans</name>
    <dbReference type="NCBI Taxonomy" id="3038953"/>
    <lineage>
        <taxon>Bacteria</taxon>
        <taxon>Pseudomonadati</taxon>
        <taxon>Kiritimatiellota</taxon>
        <taxon>Kiritimatiellia</taxon>
        <taxon>Kiritimatiellales</taxon>
        <taxon>Pontiellaceae</taxon>
        <taxon>Pontiella</taxon>
    </lineage>
</organism>